<evidence type="ECO:0000313" key="8">
    <source>
        <dbReference type="Proteomes" id="UP000249396"/>
    </source>
</evidence>
<dbReference type="InterPro" id="IPR001242">
    <property type="entry name" value="Condensation_dom"/>
</dbReference>
<dbReference type="Gene3D" id="3.40.50.12780">
    <property type="entry name" value="N-terminal domain of ligase-like"/>
    <property type="match status" value="1"/>
</dbReference>
<dbReference type="NCBIfam" id="NF003417">
    <property type="entry name" value="PRK04813.1"/>
    <property type="match status" value="4"/>
</dbReference>
<dbReference type="GO" id="GO:0005829">
    <property type="term" value="C:cytosol"/>
    <property type="evidence" value="ECO:0007669"/>
    <property type="project" value="TreeGrafter"/>
</dbReference>
<dbReference type="SUPFAM" id="SSF56801">
    <property type="entry name" value="Acetyl-CoA synthetase-like"/>
    <property type="match status" value="3"/>
</dbReference>
<dbReference type="PROSITE" id="PS00012">
    <property type="entry name" value="PHOSPHOPANTETHEINE"/>
    <property type="match status" value="2"/>
</dbReference>
<dbReference type="Gene3D" id="3.30.559.10">
    <property type="entry name" value="Chloramphenicol acetyltransferase-like domain"/>
    <property type="match status" value="4"/>
</dbReference>
<dbReference type="InterPro" id="IPR006162">
    <property type="entry name" value="Ppantetheine_attach_site"/>
</dbReference>
<dbReference type="InterPro" id="IPR045851">
    <property type="entry name" value="AMP-bd_C_sf"/>
</dbReference>
<dbReference type="InterPro" id="IPR023213">
    <property type="entry name" value="CAT-like_dom_sf"/>
</dbReference>
<dbReference type="GO" id="GO:0043041">
    <property type="term" value="P:amino acid activation for nonribosomal peptide biosynthetic process"/>
    <property type="evidence" value="ECO:0007669"/>
    <property type="project" value="TreeGrafter"/>
</dbReference>
<dbReference type="Pfam" id="PF00668">
    <property type="entry name" value="Condensation"/>
    <property type="match status" value="4"/>
</dbReference>
<dbReference type="InterPro" id="IPR029479">
    <property type="entry name" value="Nitroreductase"/>
</dbReference>
<organism evidence="7 8">
    <name type="scientific">Candidatus Methylumidiphilus alinenensis</name>
    <dbReference type="NCBI Taxonomy" id="2202197"/>
    <lineage>
        <taxon>Bacteria</taxon>
        <taxon>Pseudomonadati</taxon>
        <taxon>Pseudomonadota</taxon>
        <taxon>Gammaproteobacteria</taxon>
        <taxon>Methylococcales</taxon>
        <taxon>Candidatus Methylumidiphilus</taxon>
    </lineage>
</organism>
<evidence type="ECO:0000256" key="5">
    <source>
        <dbReference type="SAM" id="MobiDB-lite"/>
    </source>
</evidence>
<comment type="cofactor">
    <cofactor evidence="1">
        <name>pantetheine 4'-phosphate</name>
        <dbReference type="ChEBI" id="CHEBI:47942"/>
    </cofactor>
</comment>
<feature type="domain" description="Carrier" evidence="6">
    <location>
        <begin position="780"/>
        <end position="855"/>
    </location>
</feature>
<dbReference type="InterPro" id="IPR020459">
    <property type="entry name" value="AMP-binding"/>
</dbReference>
<dbReference type="PROSITE" id="PS00455">
    <property type="entry name" value="AMP_BINDING"/>
    <property type="match status" value="2"/>
</dbReference>
<dbReference type="FunFam" id="2.30.38.10:FF:000001">
    <property type="entry name" value="Non-ribosomal peptide synthetase PvdI"/>
    <property type="match status" value="1"/>
</dbReference>
<dbReference type="CDD" id="cd05930">
    <property type="entry name" value="A_NRPS"/>
    <property type="match status" value="1"/>
</dbReference>
<dbReference type="Gene3D" id="3.30.559.30">
    <property type="entry name" value="Nonribosomal peptide synthetase, condensation domain"/>
    <property type="match status" value="3"/>
</dbReference>
<dbReference type="CDD" id="cd02142">
    <property type="entry name" value="McbC_SagB-like_oxidoreductase"/>
    <property type="match status" value="1"/>
</dbReference>
<accession>A0A2W4R5F1</accession>
<dbReference type="InterPro" id="IPR000415">
    <property type="entry name" value="Nitroreductase-like"/>
</dbReference>
<evidence type="ECO:0000256" key="3">
    <source>
        <dbReference type="ARBA" id="ARBA00022450"/>
    </source>
</evidence>
<dbReference type="InterPro" id="IPR025110">
    <property type="entry name" value="AMP-bd_C"/>
</dbReference>
<dbReference type="Gene3D" id="3.40.50.980">
    <property type="match status" value="4"/>
</dbReference>
<dbReference type="Gene3D" id="2.30.38.10">
    <property type="entry name" value="Luciferase, Domain 3"/>
    <property type="match status" value="1"/>
</dbReference>
<dbReference type="NCBIfam" id="TIGR01733">
    <property type="entry name" value="AA-adenyl-dom"/>
    <property type="match status" value="2"/>
</dbReference>
<evidence type="ECO:0000256" key="4">
    <source>
        <dbReference type="ARBA" id="ARBA00022553"/>
    </source>
</evidence>
<dbReference type="InterPro" id="IPR042099">
    <property type="entry name" value="ANL_N_sf"/>
</dbReference>
<dbReference type="Pfam" id="PF00501">
    <property type="entry name" value="AMP-binding"/>
    <property type="match status" value="3"/>
</dbReference>
<dbReference type="Pfam" id="PF00881">
    <property type="entry name" value="Nitroreductase"/>
    <property type="match status" value="1"/>
</dbReference>
<comment type="similarity">
    <text evidence="2">Belongs to the ATP-dependent AMP-binding enzyme family.</text>
</comment>
<protein>
    <recommendedName>
        <fullName evidence="6">Carrier domain-containing protein</fullName>
    </recommendedName>
</protein>
<keyword evidence="4" id="KW-0597">Phosphoprotein</keyword>
<dbReference type="FunFam" id="3.40.50.12780:FF:000012">
    <property type="entry name" value="Non-ribosomal peptide synthetase"/>
    <property type="match status" value="1"/>
</dbReference>
<feature type="non-terminal residue" evidence="7">
    <location>
        <position position="3231"/>
    </location>
</feature>
<dbReference type="FunFam" id="1.10.1200.10:FF:000005">
    <property type="entry name" value="Nonribosomal peptide synthetase 1"/>
    <property type="match status" value="2"/>
</dbReference>
<dbReference type="InterPro" id="IPR020806">
    <property type="entry name" value="PKS_PP-bd"/>
</dbReference>
<evidence type="ECO:0000256" key="1">
    <source>
        <dbReference type="ARBA" id="ARBA00001957"/>
    </source>
</evidence>
<name>A0A2W4R5F1_9GAMM</name>
<dbReference type="Gene3D" id="3.30.300.30">
    <property type="match status" value="2"/>
</dbReference>
<dbReference type="Proteomes" id="UP000249396">
    <property type="component" value="Unassembled WGS sequence"/>
</dbReference>
<dbReference type="Pfam" id="PF00550">
    <property type="entry name" value="PP-binding"/>
    <property type="match status" value="2"/>
</dbReference>
<dbReference type="SUPFAM" id="SSF52777">
    <property type="entry name" value="CoA-dependent acyltransferases"/>
    <property type="match status" value="6"/>
</dbReference>
<dbReference type="EMBL" id="QJPH01000391">
    <property type="protein sequence ID" value="PZN75308.1"/>
    <property type="molecule type" value="Genomic_DNA"/>
</dbReference>
<dbReference type="FunFam" id="3.30.300.30:FF:000010">
    <property type="entry name" value="Enterobactin synthetase component F"/>
    <property type="match status" value="1"/>
</dbReference>
<dbReference type="PROSITE" id="PS50075">
    <property type="entry name" value="CARRIER"/>
    <property type="match status" value="2"/>
</dbReference>
<dbReference type="InterPro" id="IPR010071">
    <property type="entry name" value="AA_adenyl_dom"/>
</dbReference>
<dbReference type="Pfam" id="PF13193">
    <property type="entry name" value="AMP-binding_C"/>
    <property type="match status" value="1"/>
</dbReference>
<gene>
    <name evidence="7" type="ORF">DM484_19090</name>
</gene>
<dbReference type="GO" id="GO:0016491">
    <property type="term" value="F:oxidoreductase activity"/>
    <property type="evidence" value="ECO:0007669"/>
    <property type="project" value="InterPro"/>
</dbReference>
<dbReference type="Gene3D" id="3.40.109.10">
    <property type="entry name" value="NADH Oxidase"/>
    <property type="match status" value="1"/>
</dbReference>
<proteinExistence type="inferred from homology"/>
<comment type="caution">
    <text evidence="7">The sequence shown here is derived from an EMBL/GenBank/DDBJ whole genome shotgun (WGS) entry which is preliminary data.</text>
</comment>
<feature type="domain" description="Carrier" evidence="6">
    <location>
        <begin position="2293"/>
        <end position="2368"/>
    </location>
</feature>
<keyword evidence="3" id="KW-0596">Phosphopantetheine</keyword>
<evidence type="ECO:0000259" key="6">
    <source>
        <dbReference type="PROSITE" id="PS50075"/>
    </source>
</evidence>
<dbReference type="PANTHER" id="PTHR45527:SF1">
    <property type="entry name" value="FATTY ACID SYNTHASE"/>
    <property type="match status" value="1"/>
</dbReference>
<dbReference type="SUPFAM" id="SSF55469">
    <property type="entry name" value="FMN-dependent nitroreductase-like"/>
    <property type="match status" value="1"/>
</dbReference>
<dbReference type="InterPro" id="IPR036736">
    <property type="entry name" value="ACP-like_sf"/>
</dbReference>
<dbReference type="FunFam" id="3.40.50.980:FF:000001">
    <property type="entry name" value="Non-ribosomal peptide synthetase"/>
    <property type="match status" value="3"/>
</dbReference>
<dbReference type="SUPFAM" id="SSF47336">
    <property type="entry name" value="ACP-like"/>
    <property type="match status" value="2"/>
</dbReference>
<dbReference type="InterPro" id="IPR000873">
    <property type="entry name" value="AMP-dep_synth/lig_dom"/>
</dbReference>
<dbReference type="CDD" id="cd19531">
    <property type="entry name" value="LCL_NRPS-like"/>
    <property type="match status" value="2"/>
</dbReference>
<sequence length="3231" mass="358578">MIINPNESAIDNHLLVLSEEFCRQAISTPDKIAVIDQNEQLTYAQLNQQANRLAHYLQQHGVKPGQLIGISIAPSVAMTVAVFGILKAGGAFVPLDPGYPADRLAWMIQDSQIGLIVTTAATARQLGGQHAELVFLDTLPADAPMDSPSVTPDPNQLACCLYTSGSTGQPKGVLIEHHALTRHCLGVASAYDYSQQDRGLLFASLNYVAALEQLFLPLLIGASLVIREPDLWDSASFPVKIRGYGISVVDLPPGYWHTLLADWQNSPESLENLPLRLIILGGDETRPETVALWQQSPLRSRRFLNAYGMTETPVTSALFEIPKDGDYPRVPIGTPAPNWRIDLLDSQLQTVAAGEDGEICIGGDSLARGYLNQPELTAEKFVRHPKTQERLYRTGDLGRFLADGNLEYRGRLDHQVQIRGFRVELGEIEQTLLTHPKVQEAAVIAFGEDTEKQLVAYAVCPKEASIWQVQGSYRDEPGVIIDTTERLEFKLKQVNIQSFKGHETTLAKPAMDEALVQNYLSRQSYRQFAQQPIPLDALSHLLSCLMQLKLPDAPIPKYRYPSALGLYPVQTYVQIKPERVEGMAGGFYYYHPQEHRLQLIAEHQELSDDVYGAYNQAITRQAAFSLLLVAHLEAIKPLYGQKLAEKFCIAEAGYMGQLLMTEAPNRQLGLCPLGDLAEFPKSIQVHQALGLSDEQRVVQCFLGGAIEQSQTKTWLQETSHQQTPAELKAGLKAFLQEKLPAHMVPEQYVLCEQLPKTPNGKIDRKALPAPELQPSMGFSQPATPTEALLAVCWANVLKRDAIGRNDHFFELGGHSLLATQLVARIRESFQIELPIRAIFEHPQLAQLATAIDNAGGTPALPPIGRQADGLPKVLSFSQQWFWLLSQLDSQGTAHHMFHAWKLTGNLDEDALRQTFSALVARHQSLRLCFPQIGGEVGVAVLPAYEPLTTLDIRHLPEALRGPRLIELQQEAVRQPFALAYGPLFRVRLVKTAGQEHYLFLTVHHIIFDAWSTGILLRDWQTLYTALCQGQTPELPALPIDYTDYAAWQRSCLQGEALQRQMDFWLGQLHDAPELLKLPTDFTRPETQQNQGGMVELNIAPELTTKLKQLARQQGCTLHMVLFSGFVLLLQRYSGQRDISVGIPLVMRHQQHTDTLLGLLLNMLVLRTRLSTGDRFIDLLKQVRHNALEAYAHQDMPFERLVQQLRPERQTAYNPYFQVMFNLVNTPGTGELTLPGLQAEAWRAHDENVASSNLDIVFTLYETLGGIEGAILFDKALFKSETIRYWVDGYTALLEQAVTQPEALLRDFVLSQNATPRYPLTSSQREIWFEQMLHDDLPLYNIGGYVHLPGPMDAGLFEQAANLLAEKHDTLCTLLVKERDEDGIPLQTYAASLAVNVPLHDFSGQGKAQAFAWMQQRFVEKFELNGQPLFRYDLVKVSETEYYWLMQYHHLIVDGFGIALLNRSLAEIYTHLAKGETPDLDSPSYTDFIHNDRAYVESDVFAKQRQYWLAKYPTAPEPLLTPRYRAHFPGRLAASGCEALYLPRAFYQQLGELAKRHQASTFHVLLGALYVYFTRTSGRDEFAIGLPVLNRANASFKQTAGLFTGVSPTLFDFGQGLSFGELLQEINKTLKANYRHQRFPVSEVNRAVSSGSERSVLFDVSLSYENHDYDAEFSGIGSHTTPLLHGFEQTPLMIFVRDFHAQSEVEFDFVYSLGFFDAAEVKALQGRFVGILAAALRNGDAAIQALPVMTEAEALQLQAWNDTATDYPKDQTLVDLFEAQVERTPDTIAVVFEDQSLTYRQLNAKANRLAHHLLNLAKPDGQPLLTNNPLIAIAVERSLDMIIGLLAILKAGGAYVPIDPSYPASRIRYMLDDSRAPLLLTQSHLTVLLSLDGLEHDCVELCLDATDVADQPGENLPARSTAEDLAYVIYTSGSTGKPKGVMVENNGLVNLALAQIKAFEIDATSRILQFASFSFDASASEISTALLNGARLTLIAKETLLDTAQFSALLVGQQITHVTLPPSFLNNLSEQAFSDLKTLVVAGEACPVEMMKRWSQNLHFINAYGPTENTVCASAAVCFPGMDAVSIGKPIANTRIYILNAQHQLQPLGIPGELCIAGAGLARGYLNRPELTAEKFIEVELFDKTERIYKTGDLARWLPDGNLEFLGRIDHQVKLRGFRIELGEIEAVLGQFEHVKEAVVSLYETDGDKRLVAYIVVSGQWLVDSEKKTVPDIGAPRLATIHSQLSTFLKSRLPDCMIPANFMILDSLPLTANGKIDRKALPAPEFQPSMGFSQPNTPTEALLAVCWANVLKREAIGRNDHFFELGGHSLLATQLVSRIRESFRTELPIRAIFEHPQLAQLATAIDNANKTLVLPAIEAQAEGLPKALSFAQQRLWFLNQFEGQGNATYNMPAALRLTGPLNVEALRHSLHWLLERHESLRSCFPAQDGQTTVHLLAMEALEALHVHDLRQLDDFCACLPPFAKACPEFAEWGGQGGFAAETFMIAEGNPNIVELSRHSGMDRRNPDCRDANNPYHPWSLGSGDPCRNDGIFLKSTVLEGTPPLTPLLQRGGLVQPLANAHAVAPFDLGQGPLFKADLLLLDDDQSVLLTNMHHSVSDGWSIGVFIRDWQHAYAAFAQGGRPSLPPLAIQYSDYAAWQRQWFQGEVLESQVAYWARQLDGLPELLELPTDKPRPPQQSYRGAHFNQPLPSALSQTVAALSRQHGVTVFMALLAAFNLLLSRYSRQNDICVGSPIANRTHSHTEDLIGFFVNTLVLRSQIDPRQSFAELLLATRQTCLDAYAHQDIPFEMLVDKLKPTRSMSHSPLFQVMFVLQNNETAEWALPGLAVGFLEIEHPVAKFDLTLSIAEQDGQFHCYWEYATDLFEAETVERMAAHFEALLEALTLNTQQAIGNVSMLTEGEIQQLQAWNDTGTDYPKDKTLVDLFEAQVEATPDTIAVVFEDQSLTYSQLNANANQLARHLLSLAKPDGQPLLTNNPLIAIAVERSLDMIIGLLAILKAGGAYVPIDPSYPASRIRYMLDDSRAPLLLTQSHLTVLLSLDGLEHDCVELCLDATDVADQPGENLPARSTAEDLAYVIYTSGSTGKPKGVMVENNGLVNLALAQIKAFEIDATSRILQFASFSFDASASEISTALLNGARLTLIAKETLLDTAQFSALLVGQQITHVTLPPSFLNNLSEQAFSDLKTLVVAGEACPVEMMKRWSQNLHFINAYG</sequence>
<feature type="region of interest" description="Disordered" evidence="5">
    <location>
        <begin position="2684"/>
        <end position="2703"/>
    </location>
</feature>
<dbReference type="InterPro" id="IPR020845">
    <property type="entry name" value="AMP-binding_CS"/>
</dbReference>
<dbReference type="Gene3D" id="1.10.1200.10">
    <property type="entry name" value="ACP-like"/>
    <property type="match status" value="2"/>
</dbReference>
<evidence type="ECO:0000313" key="7">
    <source>
        <dbReference type="EMBL" id="PZN75308.1"/>
    </source>
</evidence>
<dbReference type="GO" id="GO:0044550">
    <property type="term" value="P:secondary metabolite biosynthetic process"/>
    <property type="evidence" value="ECO:0007669"/>
    <property type="project" value="UniProtKB-ARBA"/>
</dbReference>
<dbReference type="SMART" id="SM00823">
    <property type="entry name" value="PKS_PP"/>
    <property type="match status" value="2"/>
</dbReference>
<dbReference type="PANTHER" id="PTHR45527">
    <property type="entry name" value="NONRIBOSOMAL PEPTIDE SYNTHETASE"/>
    <property type="match status" value="1"/>
</dbReference>
<dbReference type="GO" id="GO:0031177">
    <property type="term" value="F:phosphopantetheine binding"/>
    <property type="evidence" value="ECO:0007669"/>
    <property type="project" value="InterPro"/>
</dbReference>
<reference evidence="7 8" key="1">
    <citation type="journal article" date="2018" name="Aquat. Microb. Ecol.">
        <title>Gammaproteobacterial methanotrophs dominate.</title>
        <authorList>
            <person name="Rissanen A.J."/>
            <person name="Saarenheimo J."/>
            <person name="Tiirola M."/>
            <person name="Peura S."/>
            <person name="Aalto S.L."/>
            <person name="Karvinen A."/>
            <person name="Nykanen H."/>
        </authorList>
    </citation>
    <scope>NUCLEOTIDE SEQUENCE [LARGE SCALE GENOMIC DNA]</scope>
    <source>
        <strain evidence="7">AMbin10</strain>
    </source>
</reference>
<evidence type="ECO:0000256" key="2">
    <source>
        <dbReference type="ARBA" id="ARBA00006432"/>
    </source>
</evidence>
<dbReference type="PRINTS" id="PR00154">
    <property type="entry name" value="AMPBINDING"/>
</dbReference>
<dbReference type="InterPro" id="IPR009081">
    <property type="entry name" value="PP-bd_ACP"/>
</dbReference>